<evidence type="ECO:0000256" key="5">
    <source>
        <dbReference type="ARBA" id="ARBA00023136"/>
    </source>
</evidence>
<keyword evidence="2" id="KW-0813">Transport</keyword>
<organism evidence="7 8">
    <name type="scientific">Fusarium piperis</name>
    <dbReference type="NCBI Taxonomy" id="1435070"/>
    <lineage>
        <taxon>Eukaryota</taxon>
        <taxon>Fungi</taxon>
        <taxon>Dikarya</taxon>
        <taxon>Ascomycota</taxon>
        <taxon>Pezizomycotina</taxon>
        <taxon>Sordariomycetes</taxon>
        <taxon>Hypocreomycetidae</taxon>
        <taxon>Hypocreales</taxon>
        <taxon>Nectriaceae</taxon>
        <taxon>Fusarium</taxon>
        <taxon>Fusarium solani species complex</taxon>
    </lineage>
</organism>
<sequence length="280" mass="30495">MVHQAVFYIVATVTVLACVAPKFNSASYVFTNFENSSGWPNDGISFLIGVLGLATGFVGLESAAHFSEEMRHATRDVPRAMVYSAAGNAVFAFPWIITLVFSMGSVQELVATKFGSLMPVFQIFLSSTKNTGASVVLNMGVTVVAFLSAVDLNGACARTIWSMARDNAFPTIFRKVHPRWDVPVYPVIVICIVECVLSCIYIGNVTAFYGIMSGLLVLQMSSYGIPIFLHLVQRGKVSYGPWNMPHTLGYVTNVLALCWCILVTVIFTFPIYLPATAANM</sequence>
<feature type="transmembrane region" description="Helical" evidence="6">
    <location>
        <begin position="250"/>
        <end position="273"/>
    </location>
</feature>
<feature type="transmembrane region" description="Helical" evidence="6">
    <location>
        <begin position="209"/>
        <end position="229"/>
    </location>
</feature>
<reference evidence="7" key="1">
    <citation type="submission" date="2022-10" db="EMBL/GenBank/DDBJ databases">
        <title>Tapping the CABI collections for fungal endophytes: first genome assemblies for Collariella, Neodidymelliopsis, Ascochyta clinopodiicola, Didymella pomorum, Didymosphaeria variabile, Neocosmospora piperis and Neocucurbitaria cava.</title>
        <authorList>
            <person name="Hill R."/>
        </authorList>
    </citation>
    <scope>NUCLEOTIDE SEQUENCE</scope>
    <source>
        <strain evidence="7">IMI 366586</strain>
    </source>
</reference>
<evidence type="ECO:0008006" key="9">
    <source>
        <dbReference type="Google" id="ProtNLM"/>
    </source>
</evidence>
<keyword evidence="5 6" id="KW-0472">Membrane</keyword>
<dbReference type="InterPro" id="IPR002293">
    <property type="entry name" value="AA/rel_permease1"/>
</dbReference>
<comment type="caution">
    <text evidence="7">The sequence shown here is derived from an EMBL/GenBank/DDBJ whole genome shotgun (WGS) entry which is preliminary data.</text>
</comment>
<evidence type="ECO:0000256" key="3">
    <source>
        <dbReference type="ARBA" id="ARBA00022692"/>
    </source>
</evidence>
<evidence type="ECO:0000256" key="1">
    <source>
        <dbReference type="ARBA" id="ARBA00004141"/>
    </source>
</evidence>
<feature type="transmembrane region" description="Helical" evidence="6">
    <location>
        <begin position="43"/>
        <end position="60"/>
    </location>
</feature>
<dbReference type="PANTHER" id="PTHR45649:SF14">
    <property type="entry name" value="GABA PERMEASE"/>
    <property type="match status" value="1"/>
</dbReference>
<feature type="transmembrane region" description="Helical" evidence="6">
    <location>
        <begin position="182"/>
        <end position="203"/>
    </location>
</feature>
<dbReference type="PANTHER" id="PTHR45649">
    <property type="entry name" value="AMINO-ACID PERMEASE BAT1"/>
    <property type="match status" value="1"/>
</dbReference>
<feature type="transmembrane region" description="Helical" evidence="6">
    <location>
        <begin position="80"/>
        <end position="101"/>
    </location>
</feature>
<evidence type="ECO:0000313" key="7">
    <source>
        <dbReference type="EMBL" id="KAJ4311313.1"/>
    </source>
</evidence>
<feature type="transmembrane region" description="Helical" evidence="6">
    <location>
        <begin position="5"/>
        <end position="23"/>
    </location>
</feature>
<comment type="subcellular location">
    <subcellularLocation>
        <location evidence="1">Membrane</location>
        <topology evidence="1">Multi-pass membrane protein</topology>
    </subcellularLocation>
</comment>
<evidence type="ECO:0000313" key="8">
    <source>
        <dbReference type="Proteomes" id="UP001140502"/>
    </source>
</evidence>
<keyword evidence="4 6" id="KW-1133">Transmembrane helix</keyword>
<gene>
    <name evidence="7" type="ORF">N0V84_010518</name>
</gene>
<dbReference type="GO" id="GO:0022857">
    <property type="term" value="F:transmembrane transporter activity"/>
    <property type="evidence" value="ECO:0007669"/>
    <property type="project" value="InterPro"/>
</dbReference>
<dbReference type="Gene3D" id="1.20.1740.10">
    <property type="entry name" value="Amino acid/polyamine transporter I"/>
    <property type="match status" value="1"/>
</dbReference>
<dbReference type="GO" id="GO:0016020">
    <property type="term" value="C:membrane"/>
    <property type="evidence" value="ECO:0007669"/>
    <property type="project" value="UniProtKB-SubCell"/>
</dbReference>
<evidence type="ECO:0000256" key="6">
    <source>
        <dbReference type="SAM" id="Phobius"/>
    </source>
</evidence>
<feature type="transmembrane region" description="Helical" evidence="6">
    <location>
        <begin position="135"/>
        <end position="161"/>
    </location>
</feature>
<dbReference type="AlphaFoldDB" id="A0A9W8TC32"/>
<proteinExistence type="predicted"/>
<keyword evidence="8" id="KW-1185">Reference proteome</keyword>
<evidence type="ECO:0000256" key="2">
    <source>
        <dbReference type="ARBA" id="ARBA00022448"/>
    </source>
</evidence>
<name>A0A9W8TC32_9HYPO</name>
<dbReference type="Proteomes" id="UP001140502">
    <property type="component" value="Unassembled WGS sequence"/>
</dbReference>
<dbReference type="EMBL" id="JAPEUR010000337">
    <property type="protein sequence ID" value="KAJ4311313.1"/>
    <property type="molecule type" value="Genomic_DNA"/>
</dbReference>
<accession>A0A9W8TC32</accession>
<protein>
    <recommendedName>
        <fullName evidence="9">Choline transport protein</fullName>
    </recommendedName>
</protein>
<dbReference type="Pfam" id="PF13520">
    <property type="entry name" value="AA_permease_2"/>
    <property type="match status" value="1"/>
</dbReference>
<evidence type="ECO:0000256" key="4">
    <source>
        <dbReference type="ARBA" id="ARBA00022989"/>
    </source>
</evidence>
<keyword evidence="3 6" id="KW-0812">Transmembrane</keyword>
<dbReference type="OrthoDB" id="3257095at2759"/>